<evidence type="ECO:0008006" key="5">
    <source>
        <dbReference type="Google" id="ProtNLM"/>
    </source>
</evidence>
<dbReference type="InterPro" id="IPR003961">
    <property type="entry name" value="FN3_dom"/>
</dbReference>
<name>A0A922CJB2_MANSE</name>
<feature type="compositionally biased region" description="Basic and acidic residues" evidence="2">
    <location>
        <begin position="85"/>
        <end position="98"/>
    </location>
</feature>
<dbReference type="Proteomes" id="UP000791440">
    <property type="component" value="Unassembled WGS sequence"/>
</dbReference>
<dbReference type="GO" id="GO:0005819">
    <property type="term" value="C:spindle"/>
    <property type="evidence" value="ECO:0007669"/>
    <property type="project" value="TreeGrafter"/>
</dbReference>
<gene>
    <name evidence="3" type="ORF">O3G_MSEX005818</name>
</gene>
<dbReference type="GO" id="GO:0061172">
    <property type="term" value="P:regulation of establishment of bipolar cell polarity"/>
    <property type="evidence" value="ECO:0007669"/>
    <property type="project" value="TreeGrafter"/>
</dbReference>
<keyword evidence="4" id="KW-1185">Reference proteome</keyword>
<feature type="repeat" description="ANK" evidence="1">
    <location>
        <begin position="305"/>
        <end position="330"/>
    </location>
</feature>
<evidence type="ECO:0000313" key="4">
    <source>
        <dbReference type="Proteomes" id="UP000791440"/>
    </source>
</evidence>
<reference evidence="3" key="2">
    <citation type="submission" date="2020-12" db="EMBL/GenBank/DDBJ databases">
        <authorList>
            <person name="Kanost M."/>
        </authorList>
    </citation>
    <scope>NUCLEOTIDE SEQUENCE</scope>
</reference>
<reference evidence="3" key="1">
    <citation type="journal article" date="2016" name="Insect Biochem. Mol. Biol.">
        <title>Multifaceted biological insights from a draft genome sequence of the tobacco hornworm moth, Manduca sexta.</title>
        <authorList>
            <person name="Kanost M.R."/>
            <person name="Arrese E.L."/>
            <person name="Cao X."/>
            <person name="Chen Y.R."/>
            <person name="Chellapilla S."/>
            <person name="Goldsmith M.R."/>
            <person name="Grosse-Wilde E."/>
            <person name="Heckel D.G."/>
            <person name="Herndon N."/>
            <person name="Jiang H."/>
            <person name="Papanicolaou A."/>
            <person name="Qu J."/>
            <person name="Soulages J.L."/>
            <person name="Vogel H."/>
            <person name="Walters J."/>
            <person name="Waterhouse R.M."/>
            <person name="Ahn S.J."/>
            <person name="Almeida F.C."/>
            <person name="An C."/>
            <person name="Aqrawi P."/>
            <person name="Bretschneider A."/>
            <person name="Bryant W.B."/>
            <person name="Bucks S."/>
            <person name="Chao H."/>
            <person name="Chevignon G."/>
            <person name="Christen J.M."/>
            <person name="Clarke D.F."/>
            <person name="Dittmer N.T."/>
            <person name="Ferguson L.C.F."/>
            <person name="Garavelou S."/>
            <person name="Gordon K.H.J."/>
            <person name="Gunaratna R.T."/>
            <person name="Han Y."/>
            <person name="Hauser F."/>
            <person name="He Y."/>
            <person name="Heidel-Fischer H."/>
            <person name="Hirsh A."/>
            <person name="Hu Y."/>
            <person name="Jiang H."/>
            <person name="Kalra D."/>
            <person name="Klinner C."/>
            <person name="Konig C."/>
            <person name="Kovar C."/>
            <person name="Kroll A.R."/>
            <person name="Kuwar S.S."/>
            <person name="Lee S.L."/>
            <person name="Lehman R."/>
            <person name="Li K."/>
            <person name="Li Z."/>
            <person name="Liang H."/>
            <person name="Lovelace S."/>
            <person name="Lu Z."/>
            <person name="Mansfield J.H."/>
            <person name="McCulloch K.J."/>
            <person name="Mathew T."/>
            <person name="Morton B."/>
            <person name="Muzny D.M."/>
            <person name="Neunemann D."/>
            <person name="Ongeri F."/>
            <person name="Pauchet Y."/>
            <person name="Pu L.L."/>
            <person name="Pyrousis I."/>
            <person name="Rao X.J."/>
            <person name="Redding A."/>
            <person name="Roesel C."/>
            <person name="Sanchez-Gracia A."/>
            <person name="Schaack S."/>
            <person name="Shukla A."/>
            <person name="Tetreau G."/>
            <person name="Wang Y."/>
            <person name="Xiong G.H."/>
            <person name="Traut W."/>
            <person name="Walsh T.K."/>
            <person name="Worley K.C."/>
            <person name="Wu D."/>
            <person name="Wu W."/>
            <person name="Wu Y.Q."/>
            <person name="Zhang X."/>
            <person name="Zou Z."/>
            <person name="Zucker H."/>
            <person name="Briscoe A.D."/>
            <person name="Burmester T."/>
            <person name="Clem R.J."/>
            <person name="Feyereisen R."/>
            <person name="Grimmelikhuijzen C.J.P."/>
            <person name="Hamodrakas S.J."/>
            <person name="Hansson B.S."/>
            <person name="Huguet E."/>
            <person name="Jermiin L.S."/>
            <person name="Lan Q."/>
            <person name="Lehman H.K."/>
            <person name="Lorenzen M."/>
            <person name="Merzendorfer H."/>
            <person name="Michalopoulos I."/>
            <person name="Morton D.B."/>
            <person name="Muthukrishnan S."/>
            <person name="Oakeshott J.G."/>
            <person name="Palmer W."/>
            <person name="Park Y."/>
            <person name="Passarelli A.L."/>
            <person name="Rozas J."/>
            <person name="Schwartz L.M."/>
            <person name="Smith W."/>
            <person name="Southgate A."/>
            <person name="Vilcinskas A."/>
            <person name="Vogt R."/>
            <person name="Wang P."/>
            <person name="Werren J."/>
            <person name="Yu X.Q."/>
            <person name="Zhou J.J."/>
            <person name="Brown S.J."/>
            <person name="Scherer S.E."/>
            <person name="Richards S."/>
            <person name="Blissard G.W."/>
        </authorList>
    </citation>
    <scope>NUCLEOTIDE SEQUENCE</scope>
</reference>
<dbReference type="GO" id="GO:0000132">
    <property type="term" value="P:establishment of mitotic spindle orientation"/>
    <property type="evidence" value="ECO:0007669"/>
    <property type="project" value="TreeGrafter"/>
</dbReference>
<keyword evidence="1" id="KW-0040">ANK repeat</keyword>
<proteinExistence type="predicted"/>
<dbReference type="InterPro" id="IPR039269">
    <property type="entry name" value="ANKFN1"/>
</dbReference>
<dbReference type="PANTHER" id="PTHR21437">
    <property type="entry name" value="WIDE AWAKE"/>
    <property type="match status" value="1"/>
</dbReference>
<accession>A0A922CJB2</accession>
<feature type="region of interest" description="Disordered" evidence="2">
    <location>
        <begin position="75"/>
        <end position="105"/>
    </location>
</feature>
<dbReference type="PROSITE" id="PS50088">
    <property type="entry name" value="ANK_REPEAT"/>
    <property type="match status" value="1"/>
</dbReference>
<dbReference type="AlphaFoldDB" id="A0A922CJB2"/>
<evidence type="ECO:0000256" key="2">
    <source>
        <dbReference type="SAM" id="MobiDB-lite"/>
    </source>
</evidence>
<feature type="compositionally biased region" description="Low complexity" evidence="2">
    <location>
        <begin position="377"/>
        <end position="387"/>
    </location>
</feature>
<sequence length="561" mass="61092">METLLDKFKREQGGLRRSRSVRASLRLIGNRWRSTKDEEPVDEIEKIKHSSVIFTKPILSEKDYDVAFSGVEGTYKPKTPAMAKRKPEPVKQRKKSGDIDLNLKPQRHRKVEKKFSDLFTNKKQKSASAKELIMPEKIPPKAAAILHIHSPEKEKKKKLKGMGKSESAKSIAELVSQQRVRRGSESDMCPNQPRGCVNPAFVYSTPPKERKLPLSPSAYLKLQYGALLEGCGGELPSLSACAPHPPHLDKATRRQQKDARAQQDKIAQVNIHLHALFAAVEHGYLDKARNILESTDVDVNSLNADGLSPLDVAVLSTNRPLVKMLMEFGAKEGTQFKSSETLGAHLRRLAREAEAKLHEAVGCAPERSCREDACTRSSAGGQAAGTTGCAGGTGSEKDKQAQHWERRVRTLRRLVLGWQQLRVPPASAPPELEVCGAHAVSVRLRDTRSGSAHKDPPPVTKYKVEWSSRADFSNVCGSREVAASGTSSGTKVLAAGMTRGRRYFFRAAAGNIKGWGPFTVSVPRSVVPSSWRDVCARGARGGGGAAALEALAAAAAGARCS</sequence>
<organism evidence="3 4">
    <name type="scientific">Manduca sexta</name>
    <name type="common">Tobacco hawkmoth</name>
    <name type="synonym">Tobacco hornworm</name>
    <dbReference type="NCBI Taxonomy" id="7130"/>
    <lineage>
        <taxon>Eukaryota</taxon>
        <taxon>Metazoa</taxon>
        <taxon>Ecdysozoa</taxon>
        <taxon>Arthropoda</taxon>
        <taxon>Hexapoda</taxon>
        <taxon>Insecta</taxon>
        <taxon>Pterygota</taxon>
        <taxon>Neoptera</taxon>
        <taxon>Endopterygota</taxon>
        <taxon>Lepidoptera</taxon>
        <taxon>Glossata</taxon>
        <taxon>Ditrysia</taxon>
        <taxon>Bombycoidea</taxon>
        <taxon>Sphingidae</taxon>
        <taxon>Sphinginae</taxon>
        <taxon>Sphingini</taxon>
        <taxon>Manduca</taxon>
    </lineage>
</organism>
<evidence type="ECO:0000256" key="1">
    <source>
        <dbReference type="PROSITE-ProRule" id="PRU00023"/>
    </source>
</evidence>
<feature type="region of interest" description="Disordered" evidence="2">
    <location>
        <begin position="376"/>
        <end position="402"/>
    </location>
</feature>
<dbReference type="PANTHER" id="PTHR21437:SF1">
    <property type="entry name" value="WIDE AWAKE"/>
    <property type="match status" value="1"/>
</dbReference>
<dbReference type="InterPro" id="IPR002110">
    <property type="entry name" value="Ankyrin_rpt"/>
</dbReference>
<dbReference type="EMBL" id="JH668365">
    <property type="protein sequence ID" value="KAG6448985.1"/>
    <property type="molecule type" value="Genomic_DNA"/>
</dbReference>
<protein>
    <recommendedName>
        <fullName evidence="5">Fibronectin type-III domain-containing protein</fullName>
    </recommendedName>
</protein>
<evidence type="ECO:0000313" key="3">
    <source>
        <dbReference type="EMBL" id="KAG6448985.1"/>
    </source>
</evidence>
<comment type="caution">
    <text evidence="3">The sequence shown here is derived from an EMBL/GenBank/DDBJ whole genome shotgun (WGS) entry which is preliminary data.</text>
</comment>
<dbReference type="PROSITE" id="PS50297">
    <property type="entry name" value="ANK_REP_REGION"/>
    <property type="match status" value="1"/>
</dbReference>
<dbReference type="CDD" id="cd00063">
    <property type="entry name" value="FN3"/>
    <property type="match status" value="1"/>
</dbReference>